<keyword evidence="1" id="KW-0175">Coiled coil</keyword>
<organism evidence="2 3">
    <name type="scientific">Rhododendron griersonianum</name>
    <dbReference type="NCBI Taxonomy" id="479676"/>
    <lineage>
        <taxon>Eukaryota</taxon>
        <taxon>Viridiplantae</taxon>
        <taxon>Streptophyta</taxon>
        <taxon>Embryophyta</taxon>
        <taxon>Tracheophyta</taxon>
        <taxon>Spermatophyta</taxon>
        <taxon>Magnoliopsida</taxon>
        <taxon>eudicotyledons</taxon>
        <taxon>Gunneridae</taxon>
        <taxon>Pentapetalae</taxon>
        <taxon>asterids</taxon>
        <taxon>Ericales</taxon>
        <taxon>Ericaceae</taxon>
        <taxon>Ericoideae</taxon>
        <taxon>Rhodoreae</taxon>
        <taxon>Rhododendron</taxon>
    </lineage>
</organism>
<gene>
    <name evidence="2" type="ORF">RHGRI_022400</name>
</gene>
<evidence type="ECO:0000313" key="2">
    <source>
        <dbReference type="EMBL" id="KAG5534265.1"/>
    </source>
</evidence>
<accession>A0AAV6J1W7</accession>
<protein>
    <submittedName>
        <fullName evidence="2">Uncharacterized protein</fullName>
    </submittedName>
</protein>
<dbReference type="EMBL" id="JACTNZ010000008">
    <property type="protein sequence ID" value="KAG5534265.1"/>
    <property type="molecule type" value="Genomic_DNA"/>
</dbReference>
<reference evidence="2" key="1">
    <citation type="submission" date="2020-08" db="EMBL/GenBank/DDBJ databases">
        <title>Plant Genome Project.</title>
        <authorList>
            <person name="Zhang R.-G."/>
        </authorList>
    </citation>
    <scope>NUCLEOTIDE SEQUENCE</scope>
    <source>
        <strain evidence="2">WSP0</strain>
        <tissue evidence="2">Leaf</tissue>
    </source>
</reference>
<keyword evidence="3" id="KW-1185">Reference proteome</keyword>
<name>A0AAV6J1W7_9ERIC</name>
<dbReference type="Proteomes" id="UP000823749">
    <property type="component" value="Chromosome 8"/>
</dbReference>
<comment type="caution">
    <text evidence="2">The sequence shown here is derived from an EMBL/GenBank/DDBJ whole genome shotgun (WGS) entry which is preliminary data.</text>
</comment>
<sequence length="384" mass="42177">MEGDMDPQKELRELKKRLDRMEDEAAAQGEGPFFICFVFYEGLLFLGMLPEPKATTAVAAGGNVGSSTGMTAAPLTVQVYKRRRTHPIAAAAPAAVWKPEFKVGRRFVTEADLAMANAEVSLALAQGMMLPGDMFRHTNLGDEELAKSAIQGSVVTLQKLCVVMERFREKDAALVHANSMVTSLSNQVKELKRNLSTARKTIDAALLAEAEAKSAHAHANEKLKEAEVEPHRASALLKLQVKTGKTAENYLTEVCDDDAKEYARQLVVRWDNWYEAGWVAGLKAANVPADSRLYTWHTNISLLTCDLKRDVLSRISDPTHAGYTIRSTLNEHVRRQAALWGNFYGAGWSAALKSANVPANSPLYKTNVKYPWRKSVVAAAAPPP</sequence>
<evidence type="ECO:0000313" key="3">
    <source>
        <dbReference type="Proteomes" id="UP000823749"/>
    </source>
</evidence>
<feature type="coiled-coil region" evidence="1">
    <location>
        <begin position="174"/>
        <end position="229"/>
    </location>
</feature>
<proteinExistence type="predicted"/>
<evidence type="ECO:0000256" key="1">
    <source>
        <dbReference type="SAM" id="Coils"/>
    </source>
</evidence>
<dbReference type="AlphaFoldDB" id="A0AAV6J1W7"/>